<evidence type="ECO:0008006" key="3">
    <source>
        <dbReference type="Google" id="ProtNLM"/>
    </source>
</evidence>
<organism evidence="1 2">
    <name type="scientific">Marinobacterium stanieri</name>
    <dbReference type="NCBI Taxonomy" id="49186"/>
    <lineage>
        <taxon>Bacteria</taxon>
        <taxon>Pseudomonadati</taxon>
        <taxon>Pseudomonadota</taxon>
        <taxon>Gammaproteobacteria</taxon>
        <taxon>Oceanospirillales</taxon>
        <taxon>Oceanospirillaceae</taxon>
        <taxon>Marinobacterium</taxon>
    </lineage>
</organism>
<dbReference type="Proteomes" id="UP000186895">
    <property type="component" value="Unassembled WGS sequence"/>
</dbReference>
<evidence type="ECO:0000313" key="2">
    <source>
        <dbReference type="Proteomes" id="UP000186895"/>
    </source>
</evidence>
<gene>
    <name evidence="1" type="ORF">SAMN05421647_11435</name>
</gene>
<accession>A0A1N6XHZ6</accession>
<proteinExistence type="predicted"/>
<dbReference type="PROSITE" id="PS51257">
    <property type="entry name" value="PROKAR_LIPOPROTEIN"/>
    <property type="match status" value="1"/>
</dbReference>
<protein>
    <recommendedName>
        <fullName evidence="3">Lipoprotein</fullName>
    </recommendedName>
</protein>
<name>A0A1N6XHZ6_9GAMM</name>
<keyword evidence="2" id="KW-1185">Reference proteome</keyword>
<dbReference type="EMBL" id="FTMN01000014">
    <property type="protein sequence ID" value="SIR01897.1"/>
    <property type="molecule type" value="Genomic_DNA"/>
</dbReference>
<evidence type="ECO:0000313" key="1">
    <source>
        <dbReference type="EMBL" id="SIR01897.1"/>
    </source>
</evidence>
<sequence length="156" mass="17919">MTRFGIIVSMCLISVGCVEVTSIPAASQANTSSSSTIDQSVLDDLERDIRSMVKTIHESRIKDRVTSGNQLDKFRLEGRLIDFNDEIRDPYTGELYDCSEVVVHYRFNVHSSKYLHGNQWEHTRNVDTYSRTDEICTYSESGRNTYRPGRAIKRKM</sequence>
<reference evidence="1 2" key="1">
    <citation type="submission" date="2017-01" db="EMBL/GenBank/DDBJ databases">
        <authorList>
            <person name="Mah S.A."/>
            <person name="Swanson W.J."/>
            <person name="Moy G.W."/>
            <person name="Vacquier V.D."/>
        </authorList>
    </citation>
    <scope>NUCLEOTIDE SEQUENCE [LARGE SCALE GENOMIC DNA]</scope>
    <source>
        <strain evidence="1 2">DSM 7027</strain>
    </source>
</reference>
<dbReference type="AlphaFoldDB" id="A0A1N6XHZ6"/>